<comment type="caution">
    <text evidence="2">The sequence shown here is derived from an EMBL/GenBank/DDBJ whole genome shotgun (WGS) entry which is preliminary data.</text>
</comment>
<evidence type="ECO:0000256" key="1">
    <source>
        <dbReference type="ARBA" id="ARBA00006765"/>
    </source>
</evidence>
<name>A0A6A2Z1B5_HIBSY</name>
<dbReference type="EMBL" id="VEPZ02001229">
    <property type="protein sequence ID" value="KAE8685566.1"/>
    <property type="molecule type" value="Genomic_DNA"/>
</dbReference>
<keyword evidence="3" id="KW-1185">Reference proteome</keyword>
<dbReference type="OrthoDB" id="640742at2759"/>
<accession>A0A6A2Z1B5</accession>
<dbReference type="PANTHER" id="PTHR31495:SF23">
    <property type="entry name" value="PEROXYGENASE-LIKE"/>
    <property type="match status" value="1"/>
</dbReference>
<dbReference type="Pfam" id="PF05042">
    <property type="entry name" value="Caleosin"/>
    <property type="match status" value="1"/>
</dbReference>
<comment type="similarity">
    <text evidence="1">Belongs to the caleosin family.</text>
</comment>
<proteinExistence type="inferred from homology"/>
<dbReference type="PANTHER" id="PTHR31495">
    <property type="entry name" value="PEROXYGENASE 3-RELATED"/>
    <property type="match status" value="1"/>
</dbReference>
<protein>
    <submittedName>
        <fullName evidence="2">Peroxygenase</fullName>
    </submittedName>
</protein>
<sequence length="222" mass="25462">MDMETVAPQAPLTRERKIRSDLEEKLSKPYLGRASAAVDADHPQGTVGRDSKGMSVLQQHASFFDQNKDGIVYPWETYRGLRNLGLGRFESLFAGIIINIGLSYSTLEGWIPEPFFPIYIDRIHKCKHGSDSATFDTEGRFMPVNFENIFSKYARTVPDKLTYDEVHMTQSNRNQLDFLGWIISKGEWLLLYRIAKDPQGYLSKEAIRGCFDGSLFDYYHDE</sequence>
<dbReference type="InterPro" id="IPR007736">
    <property type="entry name" value="Caleosin-related"/>
</dbReference>
<evidence type="ECO:0000313" key="3">
    <source>
        <dbReference type="Proteomes" id="UP000436088"/>
    </source>
</evidence>
<dbReference type="Proteomes" id="UP000436088">
    <property type="component" value="Unassembled WGS sequence"/>
</dbReference>
<evidence type="ECO:0000313" key="2">
    <source>
        <dbReference type="EMBL" id="KAE8685566.1"/>
    </source>
</evidence>
<dbReference type="AlphaFoldDB" id="A0A6A2Z1B5"/>
<organism evidence="2 3">
    <name type="scientific">Hibiscus syriacus</name>
    <name type="common">Rose of Sharon</name>
    <dbReference type="NCBI Taxonomy" id="106335"/>
    <lineage>
        <taxon>Eukaryota</taxon>
        <taxon>Viridiplantae</taxon>
        <taxon>Streptophyta</taxon>
        <taxon>Embryophyta</taxon>
        <taxon>Tracheophyta</taxon>
        <taxon>Spermatophyta</taxon>
        <taxon>Magnoliopsida</taxon>
        <taxon>eudicotyledons</taxon>
        <taxon>Gunneridae</taxon>
        <taxon>Pentapetalae</taxon>
        <taxon>rosids</taxon>
        <taxon>malvids</taxon>
        <taxon>Malvales</taxon>
        <taxon>Malvaceae</taxon>
        <taxon>Malvoideae</taxon>
        <taxon>Hibiscus</taxon>
    </lineage>
</organism>
<dbReference type="GO" id="GO:0005509">
    <property type="term" value="F:calcium ion binding"/>
    <property type="evidence" value="ECO:0007669"/>
    <property type="project" value="TreeGrafter"/>
</dbReference>
<gene>
    <name evidence="2" type="ORF">F3Y22_tig00111095pilonHSYRG00094</name>
</gene>
<reference evidence="2" key="1">
    <citation type="submission" date="2019-09" db="EMBL/GenBank/DDBJ databases">
        <title>Draft genome information of white flower Hibiscus syriacus.</title>
        <authorList>
            <person name="Kim Y.-M."/>
        </authorList>
    </citation>
    <scope>NUCLEOTIDE SEQUENCE [LARGE SCALE GENOMIC DNA]</scope>
    <source>
        <strain evidence="2">YM2019G1</strain>
    </source>
</reference>
<dbReference type="GO" id="GO:0004497">
    <property type="term" value="F:monooxygenase activity"/>
    <property type="evidence" value="ECO:0007669"/>
    <property type="project" value="TreeGrafter"/>
</dbReference>